<dbReference type="VEuPathDB" id="FungiDB:VP01_1556g1"/>
<comment type="caution">
    <text evidence="2">The sequence shown here is derived from an EMBL/GenBank/DDBJ whole genome shotgun (WGS) entry which is preliminary data.</text>
</comment>
<protein>
    <submittedName>
        <fullName evidence="2">Uncharacterized protein</fullName>
    </submittedName>
</protein>
<evidence type="ECO:0000313" key="3">
    <source>
        <dbReference type="Proteomes" id="UP000037035"/>
    </source>
</evidence>
<sequence length="382" mass="44130">MVQIKTNIIELFVFFYPCLFYKNSAFLLLLFYLANFGALGAPIQNSCAPQVKVFLMQLRGAMYHLFGKLINYVFASFFNFLHGINLQNGQERMGCSDCINEAKFLLYLFFQFLILLLGSLLQFLHGINLQNGQERHCATLKIHSILFDVGASIRGKIHLQTPIPKKSVAKITTDFKTKNIKYLLPNTASPLLCSFSAHSERERLCEISYPNLAQFRPFLQSILRRLTSTLQSLRSKLSALIQSLRLKSLPVISQASLHQLTLLEDYFPFSKHQYKKEHPPGDHYWHFPGKCLCRGVPIGLVLSVLNFGCINPVITPEILPCQLTSYYIQLTYNNNVFLKKKKPRVTQQKDSDFLIKVPPYEFDQLKKKLIKRWAHEYIYKFD</sequence>
<evidence type="ECO:0000256" key="1">
    <source>
        <dbReference type="SAM" id="Phobius"/>
    </source>
</evidence>
<reference evidence="2 3" key="1">
    <citation type="submission" date="2015-08" db="EMBL/GenBank/DDBJ databases">
        <title>Next Generation Sequencing and Analysis of the Genome of Puccinia sorghi L Schw, the Causal Agent of Maize Common Rust.</title>
        <authorList>
            <person name="Rochi L."/>
            <person name="Burguener G."/>
            <person name="Darino M."/>
            <person name="Turjanski A."/>
            <person name="Kreff E."/>
            <person name="Dieguez M.J."/>
            <person name="Sacco F."/>
        </authorList>
    </citation>
    <scope>NUCLEOTIDE SEQUENCE [LARGE SCALE GENOMIC DNA]</scope>
    <source>
        <strain evidence="2 3">RO10H11247</strain>
    </source>
</reference>
<feature type="transmembrane region" description="Helical" evidence="1">
    <location>
        <begin position="12"/>
        <end position="34"/>
    </location>
</feature>
<evidence type="ECO:0000313" key="2">
    <source>
        <dbReference type="EMBL" id="KNZ60421.1"/>
    </source>
</evidence>
<keyword evidence="1" id="KW-1133">Transmembrane helix</keyword>
<dbReference type="EMBL" id="LAVV01006186">
    <property type="protein sequence ID" value="KNZ60421.1"/>
    <property type="molecule type" value="Genomic_DNA"/>
</dbReference>
<keyword evidence="1" id="KW-0812">Transmembrane</keyword>
<keyword evidence="3" id="KW-1185">Reference proteome</keyword>
<dbReference type="AlphaFoldDB" id="A0A0L6VI18"/>
<accession>A0A0L6VI18</accession>
<name>A0A0L6VI18_9BASI</name>
<keyword evidence="1" id="KW-0472">Membrane</keyword>
<proteinExistence type="predicted"/>
<feature type="transmembrane region" description="Helical" evidence="1">
    <location>
        <begin position="104"/>
        <end position="124"/>
    </location>
</feature>
<feature type="transmembrane region" description="Helical" evidence="1">
    <location>
        <begin position="61"/>
        <end position="84"/>
    </location>
</feature>
<organism evidence="2 3">
    <name type="scientific">Puccinia sorghi</name>
    <dbReference type="NCBI Taxonomy" id="27349"/>
    <lineage>
        <taxon>Eukaryota</taxon>
        <taxon>Fungi</taxon>
        <taxon>Dikarya</taxon>
        <taxon>Basidiomycota</taxon>
        <taxon>Pucciniomycotina</taxon>
        <taxon>Pucciniomycetes</taxon>
        <taxon>Pucciniales</taxon>
        <taxon>Pucciniaceae</taxon>
        <taxon>Puccinia</taxon>
    </lineage>
</organism>
<dbReference type="Proteomes" id="UP000037035">
    <property type="component" value="Unassembled WGS sequence"/>
</dbReference>
<gene>
    <name evidence="2" type="ORF">VP01_1556g1</name>
</gene>